<gene>
    <name evidence="2" type="ORF">A2319_04565</name>
</gene>
<evidence type="ECO:0008006" key="4">
    <source>
        <dbReference type="Google" id="ProtNLM"/>
    </source>
</evidence>
<feature type="chain" id="PRO_5009582065" description="Ig-like domain-containing protein" evidence="1">
    <location>
        <begin position="21"/>
        <end position="792"/>
    </location>
</feature>
<dbReference type="Proteomes" id="UP000176420">
    <property type="component" value="Unassembled WGS sequence"/>
</dbReference>
<dbReference type="EMBL" id="MHKI01000006">
    <property type="protein sequence ID" value="OGY87691.1"/>
    <property type="molecule type" value="Genomic_DNA"/>
</dbReference>
<feature type="signal peptide" evidence="1">
    <location>
        <begin position="1"/>
        <end position="20"/>
    </location>
</feature>
<evidence type="ECO:0000256" key="1">
    <source>
        <dbReference type="SAM" id="SignalP"/>
    </source>
</evidence>
<dbReference type="AlphaFoldDB" id="A0A1G2BEQ2"/>
<protein>
    <recommendedName>
        <fullName evidence="4">Ig-like domain-containing protein</fullName>
    </recommendedName>
</protein>
<name>A0A1G2BEQ2_9BACT</name>
<proteinExistence type="predicted"/>
<evidence type="ECO:0000313" key="3">
    <source>
        <dbReference type="Proteomes" id="UP000176420"/>
    </source>
</evidence>
<organism evidence="2 3">
    <name type="scientific">Candidatus Kerfeldbacteria bacterium RIFOXYB2_FULL_38_14</name>
    <dbReference type="NCBI Taxonomy" id="1798547"/>
    <lineage>
        <taxon>Bacteria</taxon>
        <taxon>Candidatus Kerfeldiibacteriota</taxon>
    </lineage>
</organism>
<evidence type="ECO:0000313" key="2">
    <source>
        <dbReference type="EMBL" id="OGY87691.1"/>
    </source>
</evidence>
<keyword evidence="1" id="KW-0732">Signal</keyword>
<accession>A0A1G2BEQ2</accession>
<reference evidence="2 3" key="1">
    <citation type="journal article" date="2016" name="Nat. Commun.">
        <title>Thousands of microbial genomes shed light on interconnected biogeochemical processes in an aquifer system.</title>
        <authorList>
            <person name="Anantharaman K."/>
            <person name="Brown C.T."/>
            <person name="Hug L.A."/>
            <person name="Sharon I."/>
            <person name="Castelle C.J."/>
            <person name="Probst A.J."/>
            <person name="Thomas B.C."/>
            <person name="Singh A."/>
            <person name="Wilkins M.J."/>
            <person name="Karaoz U."/>
            <person name="Brodie E.L."/>
            <person name="Williams K.H."/>
            <person name="Hubbard S.S."/>
            <person name="Banfield J.F."/>
        </authorList>
    </citation>
    <scope>NUCLEOTIDE SEQUENCE [LARGE SCALE GENOMIC DNA]</scope>
</reference>
<sequence>MFYGLCVFSVSLFSVQAASAAELTGRYADKQSGTPSTYNLINAAAVYDPSVKFIGNDTTVAGAEYIEFSTSIAKISSSVDMSKSALTFYTGTNHGQLANGTAIPSDGGVVIKLADYLMPETSLNTSVSKPIACYFDATQRTGQCLIRLLVSSQTYSVRSTSTEFKARTVFNPVAYSDQYVTAKSSQEVAYKPYVDKSNPAQASLKIGGESAATTSGIYYLAYDASRSQLDFVLNLYDDIAVKKVQLEFTGYAGNTLSLNDEKSFTVSAYPNIYSQEYNNVTFSYGPNTEKQLVLKDMYSITVTTTDWLDKSTENDYVLVIDDTVPTISNSAVIRADNNNVINTTTPISIGTEVKFKSTVTDNESKAANCTITLYKVIGDGASTKLFSWYVAHDETKSYQSSETFMSGDPTYTFSEASDYYVTMVGENLADMNSAVKRLDFTVVADNTPPKITYSYLTFDVASGNNIGKPITFSGTAVDSESDINKVSIMISYYKHTNTTTSPNEITGFNSVDDQDKFSSYTWTPDGNGKGGTVNFMANAVTSAKEGKYEIEALVFNTEQQSTNSEILPANIGKTVINSASADPSTVIVGNTFNINYSVYNSFEKFDYTLTNKTTGKVVKSDFVYTSNQSQASYVISGITAESCSNGAESCTQTYTLKLHSYAGDTTKDFTVAVEDNNHNCASIINESASDFGDDNAHATEVYYNCTQGIDGYLAAYDADMFKMKLVNNNGVKQVVTAKVYKYDAGTNSYSQQSQLTMSSDNAVDGYVYFGQLANDATTMTYKIELTYSTKTN</sequence>
<comment type="caution">
    <text evidence="2">The sequence shown here is derived from an EMBL/GenBank/DDBJ whole genome shotgun (WGS) entry which is preliminary data.</text>
</comment>